<dbReference type="InterPro" id="IPR052016">
    <property type="entry name" value="Bact_Sigma-Reg"/>
</dbReference>
<dbReference type="PANTHER" id="PTHR43156">
    <property type="entry name" value="STAGE II SPORULATION PROTEIN E-RELATED"/>
    <property type="match status" value="1"/>
</dbReference>
<keyword evidence="1" id="KW-0378">Hydrolase</keyword>
<dbReference type="InterPro" id="IPR000700">
    <property type="entry name" value="PAS-assoc_C"/>
</dbReference>
<keyword evidence="8" id="KW-1185">Reference proteome</keyword>
<dbReference type="Gene3D" id="1.10.10.10">
    <property type="entry name" value="Winged helix-like DNA-binding domain superfamily/Winged helix DNA-binding domain"/>
    <property type="match status" value="1"/>
</dbReference>
<dbReference type="InterPro" id="IPR036388">
    <property type="entry name" value="WH-like_DNA-bd_sf"/>
</dbReference>
<organism evidence="7 8">
    <name type="scientific">Actinoallomurus liliacearum</name>
    <dbReference type="NCBI Taxonomy" id="1080073"/>
    <lineage>
        <taxon>Bacteria</taxon>
        <taxon>Bacillati</taxon>
        <taxon>Actinomycetota</taxon>
        <taxon>Actinomycetes</taxon>
        <taxon>Streptosporangiales</taxon>
        <taxon>Thermomonosporaceae</taxon>
        <taxon>Actinoallomurus</taxon>
    </lineage>
</organism>
<dbReference type="RefSeq" id="WP_345347011.1">
    <property type="nucleotide sequence ID" value="NZ_BAABHJ010000001.1"/>
</dbReference>
<dbReference type="InterPro" id="IPR001610">
    <property type="entry name" value="PAC"/>
</dbReference>
<evidence type="ECO:0000256" key="3">
    <source>
        <dbReference type="ARBA" id="ARBA00023163"/>
    </source>
</evidence>
<name>A0ABP8T995_9ACTN</name>
<evidence type="ECO:0000256" key="4">
    <source>
        <dbReference type="SAM" id="MobiDB-lite"/>
    </source>
</evidence>
<evidence type="ECO:0000256" key="1">
    <source>
        <dbReference type="ARBA" id="ARBA00022801"/>
    </source>
</evidence>
<protein>
    <submittedName>
        <fullName evidence="7">SpoIIE family protein phosphatase</fullName>
    </submittedName>
</protein>
<comment type="caution">
    <text evidence="7">The sequence shown here is derived from an EMBL/GenBank/DDBJ whole genome shotgun (WGS) entry which is preliminary data.</text>
</comment>
<accession>A0ABP8T995</accession>
<dbReference type="SUPFAM" id="SSF55781">
    <property type="entry name" value="GAF domain-like"/>
    <property type="match status" value="1"/>
</dbReference>
<dbReference type="SMART" id="SM00086">
    <property type="entry name" value="PAC"/>
    <property type="match status" value="1"/>
</dbReference>
<dbReference type="InterPro" id="IPR001932">
    <property type="entry name" value="PPM-type_phosphatase-like_dom"/>
</dbReference>
<keyword evidence="2" id="KW-0805">Transcription regulation</keyword>
<dbReference type="Proteomes" id="UP001500212">
    <property type="component" value="Unassembled WGS sequence"/>
</dbReference>
<evidence type="ECO:0000259" key="5">
    <source>
        <dbReference type="PROSITE" id="PS50113"/>
    </source>
</evidence>
<dbReference type="InterPro" id="IPR000014">
    <property type="entry name" value="PAS"/>
</dbReference>
<dbReference type="SUPFAM" id="SSF81606">
    <property type="entry name" value="PP2C-like"/>
    <property type="match status" value="1"/>
</dbReference>
<keyword evidence="3" id="KW-0804">Transcription</keyword>
<evidence type="ECO:0000313" key="8">
    <source>
        <dbReference type="Proteomes" id="UP001500212"/>
    </source>
</evidence>
<dbReference type="Pfam" id="PF07228">
    <property type="entry name" value="SpoIIE"/>
    <property type="match status" value="1"/>
</dbReference>
<sequence>MDSARRSGTPGDPTPVDAPGGAPTGDGGAAGAALPERSRAGTNGTDPVVNRLAATVARLRRQVEQAQFDADGRSVIELAKGVLVERLHCAPAEAARQLEDLAAETDLPVLHLAAEIINQAARDQVAEVTKAFLTQASGGRSYDDPEENSGTTVATRLRTAESGVLAAADTQAVADSLLTHALRPLDAVSVAVWAVAPDGSMSLAGAAGFRADEAARWHYVPPGVTTPAYKALLERQPVWLPSFAETGLPSVGRHDTPDGGRVAIPTGTGGRLTGVLEICWPGSLPPRSPQIERQLEALAQLCAHTLETRPAAGLPGPALSDSAYRDLTELIDLVDGLYDPALVLRPQIDADGHLIDFRIHHTNPRFVDPVGRPRSSVTGALLLEAYPLAAGQSGLFDKVERVYATGEPFRADDTLLTTLVDQVPLTSPADISISRHSDSVLLIWRVKDQADRLASLLQHAQRLGRVGGFEENLATGEITWNDQMFTLFGLRPTATPIPLTQLPAHAHADDETGIGRFLRTLLHQRRSASTAFRLKRPDGIIRHLRVVAEPVLDGTGHVLLVRGAYQDISAQHWTEVALAATRDQLAHTEQQAAENNRLTLKLQRAIMPPTRGPLDAAGLRVAVRYRPAEDDHLVGGDWYDAVVLPSGRVLLCVGDVAGHGIEAATGMVVLRNALRGLATTGAGPGQLLRWLNLVAHHLTDYVTGTAVCGLYDPGTRTLEWARAGHLPPVLVRDGRATALPLIGGMLLGGPPDSQYEEGRLTLEADDVLLLYTDGLVERRDTSMGDTLDRLLVTAGRPAPSLEDRLDHLLTHSDADTDDDTCLIGIHLPPS</sequence>
<dbReference type="InterPro" id="IPR029016">
    <property type="entry name" value="GAF-like_dom_sf"/>
</dbReference>
<dbReference type="Gene3D" id="3.60.40.10">
    <property type="entry name" value="PPM-type phosphatase domain"/>
    <property type="match status" value="1"/>
</dbReference>
<dbReference type="PROSITE" id="PS50113">
    <property type="entry name" value="PAC"/>
    <property type="match status" value="1"/>
</dbReference>
<dbReference type="Gene3D" id="2.10.70.100">
    <property type="match status" value="1"/>
</dbReference>
<feature type="compositionally biased region" description="Low complexity" evidence="4">
    <location>
        <begin position="8"/>
        <end position="21"/>
    </location>
</feature>
<dbReference type="Gene3D" id="3.30.450.40">
    <property type="match status" value="1"/>
</dbReference>
<evidence type="ECO:0000259" key="6">
    <source>
        <dbReference type="PROSITE" id="PS50921"/>
    </source>
</evidence>
<dbReference type="SMART" id="SM00331">
    <property type="entry name" value="PP2C_SIG"/>
    <property type="match status" value="1"/>
</dbReference>
<dbReference type="PANTHER" id="PTHR43156:SF2">
    <property type="entry name" value="STAGE II SPORULATION PROTEIN E"/>
    <property type="match status" value="1"/>
</dbReference>
<dbReference type="SUPFAM" id="SSF55785">
    <property type="entry name" value="PYP-like sensor domain (PAS domain)"/>
    <property type="match status" value="1"/>
</dbReference>
<feature type="domain" description="PAC" evidence="5">
    <location>
        <begin position="528"/>
        <end position="580"/>
    </location>
</feature>
<gene>
    <name evidence="7" type="ORF">GCM10023195_03480</name>
</gene>
<dbReference type="InterPro" id="IPR035965">
    <property type="entry name" value="PAS-like_dom_sf"/>
</dbReference>
<dbReference type="Pfam" id="PF03861">
    <property type="entry name" value="ANTAR"/>
    <property type="match status" value="1"/>
</dbReference>
<dbReference type="SMART" id="SM01012">
    <property type="entry name" value="ANTAR"/>
    <property type="match status" value="1"/>
</dbReference>
<dbReference type="InterPro" id="IPR013655">
    <property type="entry name" value="PAS_fold_3"/>
</dbReference>
<dbReference type="InterPro" id="IPR005561">
    <property type="entry name" value="ANTAR"/>
</dbReference>
<dbReference type="PROSITE" id="PS50921">
    <property type="entry name" value="ANTAR"/>
    <property type="match status" value="1"/>
</dbReference>
<dbReference type="EMBL" id="BAABHJ010000001">
    <property type="protein sequence ID" value="GAA4601389.1"/>
    <property type="molecule type" value="Genomic_DNA"/>
</dbReference>
<dbReference type="InterPro" id="IPR036457">
    <property type="entry name" value="PPM-type-like_dom_sf"/>
</dbReference>
<dbReference type="CDD" id="cd00130">
    <property type="entry name" value="PAS"/>
    <property type="match status" value="1"/>
</dbReference>
<dbReference type="Gene3D" id="3.30.450.20">
    <property type="entry name" value="PAS domain"/>
    <property type="match status" value="1"/>
</dbReference>
<dbReference type="Pfam" id="PF08447">
    <property type="entry name" value="PAS_3"/>
    <property type="match status" value="1"/>
</dbReference>
<evidence type="ECO:0000313" key="7">
    <source>
        <dbReference type="EMBL" id="GAA4601389.1"/>
    </source>
</evidence>
<proteinExistence type="predicted"/>
<evidence type="ECO:0000256" key="2">
    <source>
        <dbReference type="ARBA" id="ARBA00023015"/>
    </source>
</evidence>
<feature type="domain" description="ANTAR" evidence="6">
    <location>
        <begin position="56"/>
        <end position="117"/>
    </location>
</feature>
<reference evidence="8" key="1">
    <citation type="journal article" date="2019" name="Int. J. Syst. Evol. Microbiol.">
        <title>The Global Catalogue of Microorganisms (GCM) 10K type strain sequencing project: providing services to taxonomists for standard genome sequencing and annotation.</title>
        <authorList>
            <consortium name="The Broad Institute Genomics Platform"/>
            <consortium name="The Broad Institute Genome Sequencing Center for Infectious Disease"/>
            <person name="Wu L."/>
            <person name="Ma J."/>
        </authorList>
    </citation>
    <scope>NUCLEOTIDE SEQUENCE [LARGE SCALE GENOMIC DNA]</scope>
    <source>
        <strain evidence="8">JCM 17938</strain>
    </source>
</reference>
<feature type="region of interest" description="Disordered" evidence="4">
    <location>
        <begin position="1"/>
        <end position="47"/>
    </location>
</feature>